<dbReference type="SUPFAM" id="SSF50978">
    <property type="entry name" value="WD40 repeat-like"/>
    <property type="match status" value="1"/>
</dbReference>
<dbReference type="EMBL" id="CP058606">
    <property type="protein sequence ID" value="QLG72051.1"/>
    <property type="molecule type" value="Genomic_DNA"/>
</dbReference>
<accession>A0A7H9B0A6</accession>
<dbReference type="Proteomes" id="UP000509704">
    <property type="component" value="Chromosome 3"/>
</dbReference>
<keyword evidence="2" id="KW-0804">Transcription</keyword>
<evidence type="ECO:0000313" key="5">
    <source>
        <dbReference type="EMBL" id="QLG72051.1"/>
    </source>
</evidence>
<dbReference type="Gene3D" id="2.130.10.10">
    <property type="entry name" value="YVTN repeat-like/Quinoprotein amine dehydrogenase"/>
    <property type="match status" value="1"/>
</dbReference>
<protein>
    <recommendedName>
        <fullName evidence="7">Transcription factor tau 91 kDa subunit</fullName>
    </recommendedName>
</protein>
<feature type="region of interest" description="Disordered" evidence="4">
    <location>
        <begin position="43"/>
        <end position="64"/>
    </location>
</feature>
<dbReference type="PANTHER" id="PTHR15052">
    <property type="entry name" value="RNA POLYMERASE III TRANSCRIPTION INITIATION FACTOR COMPLEX SUBUNIT"/>
    <property type="match status" value="1"/>
</dbReference>
<reference evidence="5 6" key="1">
    <citation type="submission" date="2020-07" db="EMBL/GenBank/DDBJ databases">
        <title>The yeast mating-type switching endonuclease HO is a domesticated member of an unorthodox homing genetic element family.</title>
        <authorList>
            <person name="Coughlan A.Y."/>
            <person name="Lombardi L."/>
            <person name="Braun-Galleani S."/>
            <person name="Martos A.R."/>
            <person name="Galeote V."/>
            <person name="Bigey F."/>
            <person name="Dequin S."/>
            <person name="Byrne K.P."/>
            <person name="Wolfe K.H."/>
        </authorList>
    </citation>
    <scope>NUCLEOTIDE SEQUENCE [LARGE SCALE GENOMIC DNA]</scope>
    <source>
        <strain evidence="5 6">NRRL Y-6702</strain>
    </source>
</reference>
<evidence type="ECO:0000256" key="2">
    <source>
        <dbReference type="ARBA" id="ARBA00023163"/>
    </source>
</evidence>
<dbReference type="InterPro" id="IPR015943">
    <property type="entry name" value="WD40/YVTN_repeat-like_dom_sf"/>
</dbReference>
<evidence type="ECO:0000256" key="3">
    <source>
        <dbReference type="ARBA" id="ARBA00023242"/>
    </source>
</evidence>
<evidence type="ECO:0008006" key="7">
    <source>
        <dbReference type="Google" id="ProtNLM"/>
    </source>
</evidence>
<feature type="compositionally biased region" description="Basic residues" evidence="4">
    <location>
        <begin position="1"/>
        <end position="10"/>
    </location>
</feature>
<feature type="compositionally biased region" description="Low complexity" evidence="4">
    <location>
        <begin position="115"/>
        <end position="126"/>
    </location>
</feature>
<dbReference type="PANTHER" id="PTHR15052:SF2">
    <property type="entry name" value="GENERAL TRANSCRIPTION FACTOR 3C POLYPEPTIDE 2"/>
    <property type="match status" value="1"/>
</dbReference>
<dbReference type="RefSeq" id="XP_037143779.1">
    <property type="nucleotide sequence ID" value="XM_037287884.1"/>
</dbReference>
<comment type="subcellular location">
    <subcellularLocation>
        <location evidence="1">Nucleus</location>
    </subcellularLocation>
</comment>
<proteinExistence type="predicted"/>
<dbReference type="OrthoDB" id="4703at2759"/>
<keyword evidence="6" id="KW-1185">Reference proteome</keyword>
<feature type="compositionally biased region" description="Basic residues" evidence="4">
    <location>
        <begin position="102"/>
        <end position="111"/>
    </location>
</feature>
<name>A0A7H9B0A6_ZYGMR</name>
<dbReference type="GO" id="GO:0006383">
    <property type="term" value="P:transcription by RNA polymerase III"/>
    <property type="evidence" value="ECO:0007669"/>
    <property type="project" value="TreeGrafter"/>
</dbReference>
<feature type="region of interest" description="Disordered" evidence="4">
    <location>
        <begin position="89"/>
        <end position="129"/>
    </location>
</feature>
<gene>
    <name evidence="5" type="ORF">HG535_0C04050</name>
</gene>
<dbReference type="InterPro" id="IPR036322">
    <property type="entry name" value="WD40_repeat_dom_sf"/>
</dbReference>
<dbReference type="KEGG" id="zmk:HG535_0C04050"/>
<dbReference type="AlphaFoldDB" id="A0A7H9B0A6"/>
<evidence type="ECO:0000313" key="6">
    <source>
        <dbReference type="Proteomes" id="UP000509704"/>
    </source>
</evidence>
<keyword evidence="3" id="KW-0539">Nucleus</keyword>
<dbReference type="GeneID" id="59235749"/>
<evidence type="ECO:0000256" key="1">
    <source>
        <dbReference type="ARBA" id="ARBA00004123"/>
    </source>
</evidence>
<sequence length="645" mass="72568">MVVKRGRGRPRKVDVSGTDVHANIDPEESNLSIIATAVNEMARKRPTRRAASNGISHKSDDDDDYISIDVAEEGDNDFVPNELIAIDEEDEKNEVMDDSGPKRKTRGKQSCRNKSTIASSNSSTSSRLEKKRRKIRYLKDLSAARDKIERIYGINKQKLLSLAKVKEAFETCVFYFPPELLRKDSLYYVECTPPCAKKNVYDLVVVPNSSKVREIEEAELNEIFERRNKEVTIIIGEVEVTLGSGHKTEFPVFPNGDRRGFVYNTSCLITDMEWFNKEEEDDEYLAVSLSQYFDRPLNEKLQMFETETHVSCIDIFKLNTLTLEFSRIQTIAHTFGDTWNLKWHEGCQDINSLGTLAFTCQDGSVKLLEVNITEEYTIRFVEKPTISISLPKVSITCYDFLSPTTIVCGFKNGFVGAFDLTDSPIPSFYRKIHDSYVISICVAYSEFENSLVGTVSVDGFFYAFDPKDIFTSKTTIARFRGTNITPLSYIPQLYSFVNSDGLNSLKSVVPRASFGIHPICQQDTTITSIGTSRKHPLSLAGTADGNVVVSNVARRLLTGVKNGSSVHSSLRLWKWEYSDTENKYRLDNSYEKYVLALSEVSGIRIDPHGVNISCIKWNESSTGGNFYAFANNAGLLTVEQLGINS</sequence>
<evidence type="ECO:0000256" key="4">
    <source>
        <dbReference type="SAM" id="MobiDB-lite"/>
    </source>
</evidence>
<dbReference type="GO" id="GO:0000127">
    <property type="term" value="C:transcription factor TFIIIC complex"/>
    <property type="evidence" value="ECO:0007669"/>
    <property type="project" value="TreeGrafter"/>
</dbReference>
<dbReference type="GO" id="GO:0005634">
    <property type="term" value="C:nucleus"/>
    <property type="evidence" value="ECO:0007669"/>
    <property type="project" value="UniProtKB-SubCell"/>
</dbReference>
<dbReference type="InterPro" id="IPR052416">
    <property type="entry name" value="GTF3C_component"/>
</dbReference>
<feature type="region of interest" description="Disordered" evidence="4">
    <location>
        <begin position="1"/>
        <end position="21"/>
    </location>
</feature>
<organism evidence="5 6">
    <name type="scientific">Zygotorulaspora mrakii</name>
    <name type="common">Zygosaccharomyces mrakii</name>
    <dbReference type="NCBI Taxonomy" id="42260"/>
    <lineage>
        <taxon>Eukaryota</taxon>
        <taxon>Fungi</taxon>
        <taxon>Dikarya</taxon>
        <taxon>Ascomycota</taxon>
        <taxon>Saccharomycotina</taxon>
        <taxon>Saccharomycetes</taxon>
        <taxon>Saccharomycetales</taxon>
        <taxon>Saccharomycetaceae</taxon>
        <taxon>Zygotorulaspora</taxon>
    </lineage>
</organism>